<comment type="caution">
    <text evidence="2">The sequence shown here is derived from an EMBL/GenBank/DDBJ whole genome shotgun (WGS) entry which is preliminary data.</text>
</comment>
<dbReference type="EMBL" id="JACVVD010000005">
    <property type="protein sequence ID" value="MBD0381565.1"/>
    <property type="molecule type" value="Genomic_DNA"/>
</dbReference>
<dbReference type="RefSeq" id="WP_188175376.1">
    <property type="nucleotide sequence ID" value="NZ_JACVVD010000005.1"/>
</dbReference>
<accession>A0A926QJI5</accession>
<dbReference type="Pfam" id="PF13524">
    <property type="entry name" value="Glyco_trans_1_2"/>
    <property type="match status" value="1"/>
</dbReference>
<gene>
    <name evidence="2" type="ORF">ICC18_15695</name>
</gene>
<evidence type="ECO:0000313" key="2">
    <source>
        <dbReference type="EMBL" id="MBD0381565.1"/>
    </source>
</evidence>
<proteinExistence type="predicted"/>
<dbReference type="AlphaFoldDB" id="A0A926QJI5"/>
<feature type="domain" description="Spore protein YkvP/CgeB glycosyl transferase-like" evidence="1">
    <location>
        <begin position="197"/>
        <end position="302"/>
    </location>
</feature>
<keyword evidence="3" id="KW-1185">Reference proteome</keyword>
<evidence type="ECO:0000259" key="1">
    <source>
        <dbReference type="Pfam" id="PF13524"/>
    </source>
</evidence>
<name>A0A926QJI5_9BACL</name>
<reference evidence="2" key="1">
    <citation type="submission" date="2020-09" db="EMBL/GenBank/DDBJ databases">
        <title>Draft Genome Sequence of Paenibacillus sp. WST5.</title>
        <authorList>
            <person name="Bao Z."/>
        </authorList>
    </citation>
    <scope>NUCLEOTIDE SEQUENCE</scope>
    <source>
        <strain evidence="2">WST5</strain>
    </source>
</reference>
<evidence type="ECO:0000313" key="3">
    <source>
        <dbReference type="Proteomes" id="UP000650466"/>
    </source>
</evidence>
<protein>
    <submittedName>
        <fullName evidence="2">Glycosyltransferase family 1 protein</fullName>
    </submittedName>
</protein>
<organism evidence="2 3">
    <name type="scientific">Paenibacillus sedimenti</name>
    <dbReference type="NCBI Taxonomy" id="2770274"/>
    <lineage>
        <taxon>Bacteria</taxon>
        <taxon>Bacillati</taxon>
        <taxon>Bacillota</taxon>
        <taxon>Bacilli</taxon>
        <taxon>Bacillales</taxon>
        <taxon>Paenibacillaceae</taxon>
        <taxon>Paenibacillus</taxon>
    </lineage>
</organism>
<dbReference type="Proteomes" id="UP000650466">
    <property type="component" value="Unassembled WGS sequence"/>
</dbReference>
<dbReference type="InterPro" id="IPR055259">
    <property type="entry name" value="YkvP/CgeB_Glyco_trans-like"/>
</dbReference>
<sequence length="311" mass="37464">MGKLKLLYSTLDDENYIHEYKKYFKSELSKQSNVEVRYITNGGNVKDILAELDFKPDFIYIDELFKNCKPIQGLNNINIPIGVMYHDLHSNQNKFRKLIKEYQPELIFVHYRDYFISEFPELEHKSRWLPHFVHNELYKDYHLKKDIDYLLLGATTEKYYPLRNAIMNKMTGKKGFVYHKHPGYRYFSETEKKTMFIGGNYAREISRSKIFFTDDLIYKYPIKKYFEVPACKTLLLASGSQELRDLGFLDEETFVEINQKNYYKKAKYYLQNEKERMKIAQQGYEMVHTRHTTEIRVKQFLEYISQALHLR</sequence>